<keyword evidence="3 10" id="KW-0645">Protease</keyword>
<evidence type="ECO:0000256" key="3">
    <source>
        <dbReference type="ARBA" id="ARBA00022670"/>
    </source>
</evidence>
<dbReference type="PANTHER" id="PTHR33209">
    <property type="entry name" value="PROTEASE 4"/>
    <property type="match status" value="1"/>
</dbReference>
<evidence type="ECO:0000313" key="10">
    <source>
        <dbReference type="EMBL" id="RMA77874.1"/>
    </source>
</evidence>
<keyword evidence="5" id="KW-0720">Serine protease</keyword>
<dbReference type="RefSeq" id="WP_121924010.1">
    <property type="nucleotide sequence ID" value="NZ_CBCSGA010000002.1"/>
</dbReference>
<feature type="active site" description="Nucleophile" evidence="7">
    <location>
        <position position="385"/>
    </location>
</feature>
<dbReference type="GO" id="GO:0008236">
    <property type="term" value="F:serine-type peptidase activity"/>
    <property type="evidence" value="ECO:0007669"/>
    <property type="project" value="UniProtKB-KW"/>
</dbReference>
<dbReference type="Gene3D" id="3.90.226.10">
    <property type="entry name" value="2-enoyl-CoA Hydratase, Chain A, domain 1"/>
    <property type="match status" value="2"/>
</dbReference>
<keyword evidence="11" id="KW-1185">Reference proteome</keyword>
<sequence>MKFLGNVLATIIGIFVFFMLFFFGILLIGAVFGGESETVTVKSNSVIELNLSKIKNDYAGKYKDPWVTIFSDGKKIGLTDIINSIENAKTDDDIKGISILNDNSSLGMAQSKAVRDALDDFKKSGKFVMAYSNSYSQKEYYLNSVANTIYINPVGDMDFKGLSAEIMFFKDFQEKSGLKMEVIRHGKYKSAVEPFLENEMSEANREQTTALLTSVWNSIVKDISKSRNVSIEQLNVIANGLLARTPEMAKTAKLVDIVAYEDVYHNAIRKALKVATDEDYNKVSVTDYAQKVLTTSQSSGSKDEIAIIYAQGEIMSGEGDVTVIGEGSMRRSLQKARKNKNVKAIVLRIDSPGGSALTSDLIWREIELTKKVKPIVVSMGNYAASGGYYIACNANTIFAEANTITGSIGVFGVLPNFTPLATRIGIHTEQVKTHENAANYSTFVPIDEKFKAVTLEGVEHIYKTFVTHVAEGRKMTFEQVDAIAQGRVWTGSEALKIGLVDKIGGLNDAIAQAASLAKIKKFSTQNYPEYEKNFDDLFANLPFAKSKESFIKEEIGEENYRIMQEIKKLQTRTGIQAVMPFELKIN</sequence>
<feature type="domain" description="Peptidase S49" evidence="9">
    <location>
        <begin position="369"/>
        <end position="519"/>
    </location>
</feature>
<keyword evidence="8" id="KW-0812">Transmembrane</keyword>
<dbReference type="CDD" id="cd07018">
    <property type="entry name" value="S49_SppA_67K_type"/>
    <property type="match status" value="1"/>
</dbReference>
<evidence type="ECO:0000259" key="9">
    <source>
        <dbReference type="Pfam" id="PF01343"/>
    </source>
</evidence>
<dbReference type="InterPro" id="IPR002142">
    <property type="entry name" value="Peptidase_S49"/>
</dbReference>
<dbReference type="InterPro" id="IPR004634">
    <property type="entry name" value="Pept_S49_pIV"/>
</dbReference>
<dbReference type="InterPro" id="IPR047217">
    <property type="entry name" value="S49_SppA_67K_type_N"/>
</dbReference>
<dbReference type="InterPro" id="IPR047272">
    <property type="entry name" value="S49_SppA_C"/>
</dbReference>
<dbReference type="EMBL" id="REFH01000007">
    <property type="protein sequence ID" value="RMA77874.1"/>
    <property type="molecule type" value="Genomic_DNA"/>
</dbReference>
<keyword evidence="4" id="KW-0378">Hydrolase</keyword>
<comment type="similarity">
    <text evidence="2">Belongs to the peptidase S49 family.</text>
</comment>
<evidence type="ECO:0000256" key="5">
    <source>
        <dbReference type="ARBA" id="ARBA00022825"/>
    </source>
</evidence>
<dbReference type="GO" id="GO:0016020">
    <property type="term" value="C:membrane"/>
    <property type="evidence" value="ECO:0007669"/>
    <property type="project" value="UniProtKB-SubCell"/>
</dbReference>
<gene>
    <name evidence="10" type="ORF">BC961_0226</name>
</gene>
<proteinExistence type="inferred from homology"/>
<evidence type="ECO:0000256" key="4">
    <source>
        <dbReference type="ARBA" id="ARBA00022801"/>
    </source>
</evidence>
<keyword evidence="6 8" id="KW-0472">Membrane</keyword>
<feature type="transmembrane region" description="Helical" evidence="8">
    <location>
        <begin position="7"/>
        <end position="32"/>
    </location>
</feature>
<comment type="caution">
    <text evidence="10">The sequence shown here is derived from an EMBL/GenBank/DDBJ whole genome shotgun (WGS) entry which is preliminary data.</text>
</comment>
<dbReference type="GO" id="GO:0006465">
    <property type="term" value="P:signal peptide processing"/>
    <property type="evidence" value="ECO:0007669"/>
    <property type="project" value="InterPro"/>
</dbReference>
<evidence type="ECO:0000256" key="2">
    <source>
        <dbReference type="ARBA" id="ARBA00008683"/>
    </source>
</evidence>
<dbReference type="InterPro" id="IPR004635">
    <property type="entry name" value="Pept_S49_SppA"/>
</dbReference>
<dbReference type="OrthoDB" id="9764363at2"/>
<protein>
    <submittedName>
        <fullName evidence="10">Protease-4</fullName>
    </submittedName>
</protein>
<evidence type="ECO:0000313" key="11">
    <source>
        <dbReference type="Proteomes" id="UP000280368"/>
    </source>
</evidence>
<feature type="domain" description="Peptidase S49" evidence="9">
    <location>
        <begin position="121"/>
        <end position="272"/>
    </location>
</feature>
<dbReference type="InterPro" id="IPR029045">
    <property type="entry name" value="ClpP/crotonase-like_dom_sf"/>
</dbReference>
<accession>A0A3M0A0H5</accession>
<evidence type="ECO:0000256" key="7">
    <source>
        <dbReference type="PIRSR" id="PIRSR001217-1"/>
    </source>
</evidence>
<dbReference type="Proteomes" id="UP000280368">
    <property type="component" value="Unassembled WGS sequence"/>
</dbReference>
<evidence type="ECO:0000256" key="1">
    <source>
        <dbReference type="ARBA" id="ARBA00004370"/>
    </source>
</evidence>
<dbReference type="Pfam" id="PF01343">
    <property type="entry name" value="Peptidase_S49"/>
    <property type="match status" value="2"/>
</dbReference>
<dbReference type="PANTHER" id="PTHR33209:SF1">
    <property type="entry name" value="PEPTIDASE S49 DOMAIN-CONTAINING PROTEIN"/>
    <property type="match status" value="1"/>
</dbReference>
<organism evidence="10 11">
    <name type="scientific">Flavobacterium weaverense</name>
    <dbReference type="NCBI Taxonomy" id="271156"/>
    <lineage>
        <taxon>Bacteria</taxon>
        <taxon>Pseudomonadati</taxon>
        <taxon>Bacteroidota</taxon>
        <taxon>Flavobacteriia</taxon>
        <taxon>Flavobacteriales</taxon>
        <taxon>Flavobacteriaceae</taxon>
        <taxon>Flavobacterium</taxon>
    </lineage>
</organism>
<evidence type="ECO:0000256" key="8">
    <source>
        <dbReference type="SAM" id="Phobius"/>
    </source>
</evidence>
<evidence type="ECO:0000256" key="6">
    <source>
        <dbReference type="ARBA" id="ARBA00023136"/>
    </source>
</evidence>
<dbReference type="AlphaFoldDB" id="A0A3M0A0H5"/>
<dbReference type="NCBIfam" id="TIGR00705">
    <property type="entry name" value="SppA_67K"/>
    <property type="match status" value="1"/>
</dbReference>
<dbReference type="Gene3D" id="6.20.330.10">
    <property type="match status" value="1"/>
</dbReference>
<dbReference type="NCBIfam" id="TIGR00706">
    <property type="entry name" value="SppA_dom"/>
    <property type="match status" value="1"/>
</dbReference>
<name>A0A3M0A0H5_9FLAO</name>
<dbReference type="SUPFAM" id="SSF52096">
    <property type="entry name" value="ClpP/crotonase"/>
    <property type="match status" value="2"/>
</dbReference>
<dbReference type="CDD" id="cd07023">
    <property type="entry name" value="S49_Sppa_N_C"/>
    <property type="match status" value="1"/>
</dbReference>
<dbReference type="PIRSF" id="PIRSF001217">
    <property type="entry name" value="Protease_4_SppA"/>
    <property type="match status" value="1"/>
</dbReference>
<feature type="active site" description="Proton donor/acceptor" evidence="7">
    <location>
        <position position="189"/>
    </location>
</feature>
<comment type="subcellular location">
    <subcellularLocation>
        <location evidence="1">Membrane</location>
    </subcellularLocation>
</comment>
<keyword evidence="8" id="KW-1133">Transmembrane helix</keyword>
<reference evidence="10 11" key="1">
    <citation type="submission" date="2018-10" db="EMBL/GenBank/DDBJ databases">
        <title>Genomic Encyclopedia of Archaeal and Bacterial Type Strains, Phase II (KMG-II): from individual species to whole genera.</title>
        <authorList>
            <person name="Goeker M."/>
        </authorList>
    </citation>
    <scope>NUCLEOTIDE SEQUENCE [LARGE SCALE GENOMIC DNA]</scope>
    <source>
        <strain evidence="10 11">DSM 19727</strain>
    </source>
</reference>